<organism evidence="2 3">
    <name type="scientific">Candidatus Jorgensenbacteria bacterium RIFCSPLOWO2_01_FULL_45_25b</name>
    <dbReference type="NCBI Taxonomy" id="1798471"/>
    <lineage>
        <taxon>Bacteria</taxon>
        <taxon>Candidatus Joergenseniibacteriota</taxon>
    </lineage>
</organism>
<dbReference type="InterPro" id="IPR012337">
    <property type="entry name" value="RNaseH-like_sf"/>
</dbReference>
<dbReference type="PANTHER" id="PTHR38462:SF1">
    <property type="entry name" value="YPRB RIBONUCLEASE H-LIKE DOMAIN-CONTAINING PROTEIN"/>
    <property type="match status" value="1"/>
</dbReference>
<dbReference type="SUPFAM" id="SSF53098">
    <property type="entry name" value="Ribonuclease H-like"/>
    <property type="match status" value="1"/>
</dbReference>
<reference evidence="2 3" key="1">
    <citation type="journal article" date="2016" name="Nat. Commun.">
        <title>Thousands of microbial genomes shed light on interconnected biogeochemical processes in an aquifer system.</title>
        <authorList>
            <person name="Anantharaman K."/>
            <person name="Brown C.T."/>
            <person name="Hug L.A."/>
            <person name="Sharon I."/>
            <person name="Castelle C.J."/>
            <person name="Probst A.J."/>
            <person name="Thomas B.C."/>
            <person name="Singh A."/>
            <person name="Wilkins M.J."/>
            <person name="Karaoz U."/>
            <person name="Brodie E.L."/>
            <person name="Williams K.H."/>
            <person name="Hubbard S.S."/>
            <person name="Banfield J.F."/>
        </authorList>
    </citation>
    <scope>NUCLEOTIDE SEQUENCE [LARGE SCALE GENOMIC DNA]</scope>
</reference>
<evidence type="ECO:0000259" key="1">
    <source>
        <dbReference type="Pfam" id="PF13482"/>
    </source>
</evidence>
<dbReference type="STRING" id="1798471.A3A21_03710"/>
<protein>
    <recommendedName>
        <fullName evidence="1">YprB ribonuclease H-like domain-containing protein</fullName>
    </recommendedName>
</protein>
<dbReference type="InterPro" id="IPR038720">
    <property type="entry name" value="YprB_RNase_H-like_dom"/>
</dbReference>
<proteinExistence type="predicted"/>
<comment type="caution">
    <text evidence="2">The sequence shown here is derived from an EMBL/GenBank/DDBJ whole genome shotgun (WGS) entry which is preliminary data.</text>
</comment>
<accession>A0A1F6BWV6</accession>
<gene>
    <name evidence="2" type="ORF">A3A21_03710</name>
</gene>
<evidence type="ECO:0000313" key="3">
    <source>
        <dbReference type="Proteomes" id="UP000176996"/>
    </source>
</evidence>
<dbReference type="AlphaFoldDB" id="A0A1F6BWV6"/>
<sequence>MTQESVHGMTSLKVSASKVFQPQKKTYYDRQLRLAQDALVHKNPNYFAELLPQREMWRLYPHFRDVCFLDIEADSRGIIVLTLFDKYESKTFVRGVHLGKDTVNQELGKYQLIVTFNGSSYDLPKLKKFGVEIHVPHIDLKALCQRLKLIGGLKEVEIQLGIHRPQHLRGSATDAWRAFWASGDREYLELLVAYNEQDAVSLYQLMEKCMKMVAEK</sequence>
<dbReference type="EMBL" id="MFKK01000014">
    <property type="protein sequence ID" value="OGG41252.1"/>
    <property type="molecule type" value="Genomic_DNA"/>
</dbReference>
<dbReference type="Proteomes" id="UP000176996">
    <property type="component" value="Unassembled WGS sequence"/>
</dbReference>
<name>A0A1F6BWV6_9BACT</name>
<dbReference type="Pfam" id="PF13482">
    <property type="entry name" value="RNase_H_2"/>
    <property type="match status" value="1"/>
</dbReference>
<dbReference type="PANTHER" id="PTHR38462">
    <property type="entry name" value="EXONUCLEASE-LIKE PROTEIN"/>
    <property type="match status" value="1"/>
</dbReference>
<feature type="domain" description="YprB ribonuclease H-like" evidence="1">
    <location>
        <begin position="67"/>
        <end position="208"/>
    </location>
</feature>
<evidence type="ECO:0000313" key="2">
    <source>
        <dbReference type="EMBL" id="OGG41252.1"/>
    </source>
</evidence>